<feature type="binding site" evidence="11">
    <location>
        <position position="73"/>
    </location>
    <ligand>
        <name>S-adenosyl-L-methionine</name>
        <dbReference type="ChEBI" id="CHEBI:59789"/>
    </ligand>
</feature>
<evidence type="ECO:0000256" key="8">
    <source>
        <dbReference type="ARBA" id="ARBA00041995"/>
    </source>
</evidence>
<comment type="function">
    <text evidence="5 11">Specifically methylates the uridine in position 2552 of 23S rRNA at the 2'-O position of the ribose in the fully assembled 50S ribosomal subunit.</text>
</comment>
<dbReference type="InterPro" id="IPR015507">
    <property type="entry name" value="rRNA-MeTfrase_E"/>
</dbReference>
<keyword evidence="3 11" id="KW-0808">Transferase</keyword>
<protein>
    <recommendedName>
        <fullName evidence="7 11">Ribosomal RNA large subunit methyltransferase E</fullName>
        <ecNumber evidence="6 11">2.1.1.166</ecNumber>
    </recommendedName>
    <alternativeName>
        <fullName evidence="9 11">23S rRNA Um2552 methyltransferase</fullName>
    </alternativeName>
    <alternativeName>
        <fullName evidence="8 11">rRNA (uridine-2'-O-)-methyltransferase</fullName>
    </alternativeName>
</protein>
<organism evidence="14 15">
    <name type="scientific">Psychromonas aquatilis</name>
    <dbReference type="NCBI Taxonomy" id="2005072"/>
    <lineage>
        <taxon>Bacteria</taxon>
        <taxon>Pseudomonadati</taxon>
        <taxon>Pseudomonadota</taxon>
        <taxon>Gammaproteobacteria</taxon>
        <taxon>Alteromonadales</taxon>
        <taxon>Psychromonadaceae</taxon>
        <taxon>Psychromonas</taxon>
    </lineage>
</organism>
<dbReference type="GO" id="GO:0008168">
    <property type="term" value="F:methyltransferase activity"/>
    <property type="evidence" value="ECO:0007669"/>
    <property type="project" value="UniProtKB-KW"/>
</dbReference>
<dbReference type="EC" id="2.1.1.166" evidence="6 11"/>
<dbReference type="SUPFAM" id="SSF53335">
    <property type="entry name" value="S-adenosyl-L-methionine-dependent methyltransferases"/>
    <property type="match status" value="1"/>
</dbReference>
<evidence type="ECO:0000256" key="6">
    <source>
        <dbReference type="ARBA" id="ARBA00038861"/>
    </source>
</evidence>
<name>A0ABU9GRZ8_9GAMM</name>
<dbReference type="HAMAP" id="MF_01547">
    <property type="entry name" value="RNA_methyltr_E"/>
    <property type="match status" value="1"/>
</dbReference>
<dbReference type="PIRSF" id="PIRSF005461">
    <property type="entry name" value="23S_rRNA_mtase"/>
    <property type="match status" value="1"/>
</dbReference>
<dbReference type="RefSeq" id="WP_341598116.1">
    <property type="nucleotide sequence ID" value="NZ_JBAKAZ010000036.1"/>
</dbReference>
<dbReference type="InterPro" id="IPR050082">
    <property type="entry name" value="RNA_methyltr_RlmE"/>
</dbReference>
<comment type="similarity">
    <text evidence="11">Belongs to the class I-like SAM-binding methyltransferase superfamily. RNA methyltransferase RlmE family.</text>
</comment>
<dbReference type="InterPro" id="IPR002877">
    <property type="entry name" value="RNA_MeTrfase_FtsJ_dom"/>
</dbReference>
<proteinExistence type="inferred from homology"/>
<feature type="binding site" evidence="11">
    <location>
        <position position="107"/>
    </location>
    <ligand>
        <name>S-adenosyl-L-methionine</name>
        <dbReference type="ChEBI" id="CHEBI:59789"/>
    </ligand>
</feature>
<evidence type="ECO:0000313" key="15">
    <source>
        <dbReference type="Proteomes" id="UP001369082"/>
    </source>
</evidence>
<feature type="region of interest" description="Disordered" evidence="12">
    <location>
        <begin position="1"/>
        <end position="21"/>
    </location>
</feature>
<keyword evidence="2 11" id="KW-0489">Methyltransferase</keyword>
<dbReference type="NCBIfam" id="NF008390">
    <property type="entry name" value="PRK11188.1"/>
    <property type="match status" value="1"/>
</dbReference>
<comment type="subcellular location">
    <subcellularLocation>
        <location evidence="11">Cytoplasm</location>
    </subcellularLocation>
</comment>
<evidence type="ECO:0000259" key="13">
    <source>
        <dbReference type="Pfam" id="PF01728"/>
    </source>
</evidence>
<sequence length="217" mass="24027">MAKSDSTNRLKKSASGSSKRWMHEHVNDKYVKEANKQGLRSRAVFKLDEINGKDKLIRSGMTVVDLGAAPGSWSQWAVDKVGLQGKVIACDILPMDSIAGVDFLQGDFREEAVLNALLTRIGDNKVDVVLSDMAPNMSGNTGIDQPKSMYLVELALDMCRDVLVKDGSFIVKVFMGAEYESYLAEVRKLFKSVKTRKPDSSRARSREVYLVATGFKL</sequence>
<evidence type="ECO:0000256" key="1">
    <source>
        <dbReference type="ARBA" id="ARBA00022552"/>
    </source>
</evidence>
<evidence type="ECO:0000256" key="2">
    <source>
        <dbReference type="ARBA" id="ARBA00022603"/>
    </source>
</evidence>
<keyword evidence="4 11" id="KW-0949">S-adenosyl-L-methionine</keyword>
<feature type="binding site" evidence="11">
    <location>
        <position position="132"/>
    </location>
    <ligand>
        <name>S-adenosyl-L-methionine</name>
        <dbReference type="ChEBI" id="CHEBI:59789"/>
    </ligand>
</feature>
<evidence type="ECO:0000256" key="3">
    <source>
        <dbReference type="ARBA" id="ARBA00022679"/>
    </source>
</evidence>
<dbReference type="Pfam" id="PF01728">
    <property type="entry name" value="FtsJ"/>
    <property type="match status" value="1"/>
</dbReference>
<dbReference type="EMBL" id="JBAKAZ010000036">
    <property type="protein sequence ID" value="MEL0629984.1"/>
    <property type="molecule type" value="Genomic_DNA"/>
</dbReference>
<dbReference type="PANTHER" id="PTHR10920">
    <property type="entry name" value="RIBOSOMAL RNA METHYLTRANSFERASE"/>
    <property type="match status" value="1"/>
</dbReference>
<feature type="active site" description="Proton acceptor" evidence="11">
    <location>
        <position position="172"/>
    </location>
</feature>
<dbReference type="InterPro" id="IPR029063">
    <property type="entry name" value="SAM-dependent_MTases_sf"/>
</dbReference>
<feature type="binding site" evidence="11">
    <location>
        <position position="91"/>
    </location>
    <ligand>
        <name>S-adenosyl-L-methionine</name>
        <dbReference type="ChEBI" id="CHEBI:59789"/>
    </ligand>
</feature>
<evidence type="ECO:0000256" key="9">
    <source>
        <dbReference type="ARBA" id="ARBA00042745"/>
    </source>
</evidence>
<dbReference type="Gene3D" id="3.40.50.150">
    <property type="entry name" value="Vaccinia Virus protein VP39"/>
    <property type="match status" value="1"/>
</dbReference>
<keyword evidence="11" id="KW-0963">Cytoplasm</keyword>
<dbReference type="GO" id="GO:0032259">
    <property type="term" value="P:methylation"/>
    <property type="evidence" value="ECO:0007669"/>
    <property type="project" value="UniProtKB-KW"/>
</dbReference>
<evidence type="ECO:0000256" key="7">
    <source>
        <dbReference type="ARBA" id="ARBA00041129"/>
    </source>
</evidence>
<keyword evidence="1 11" id="KW-0698">rRNA processing</keyword>
<evidence type="ECO:0000256" key="4">
    <source>
        <dbReference type="ARBA" id="ARBA00022691"/>
    </source>
</evidence>
<evidence type="ECO:0000256" key="11">
    <source>
        <dbReference type="HAMAP-Rule" id="MF_01547"/>
    </source>
</evidence>
<feature type="binding site" evidence="11">
    <location>
        <position position="71"/>
    </location>
    <ligand>
        <name>S-adenosyl-L-methionine</name>
        <dbReference type="ChEBI" id="CHEBI:59789"/>
    </ligand>
</feature>
<accession>A0ABU9GRZ8</accession>
<dbReference type="PANTHER" id="PTHR10920:SF18">
    <property type="entry name" value="RRNA METHYLTRANSFERASE 2, MITOCHONDRIAL"/>
    <property type="match status" value="1"/>
</dbReference>
<evidence type="ECO:0000256" key="5">
    <source>
        <dbReference type="ARBA" id="ARBA00037569"/>
    </source>
</evidence>
<reference evidence="14 15" key="1">
    <citation type="submission" date="2024-02" db="EMBL/GenBank/DDBJ databases">
        <title>Bacteria isolated from the canopy kelp, Nereocystis luetkeana.</title>
        <authorList>
            <person name="Pfister C.A."/>
            <person name="Younker I.T."/>
            <person name="Light S.H."/>
        </authorList>
    </citation>
    <scope>NUCLEOTIDE SEQUENCE [LARGE SCALE GENOMIC DNA]</scope>
    <source>
        <strain evidence="14 15">TI.1.05</strain>
    </source>
</reference>
<comment type="catalytic activity">
    <reaction evidence="10 11">
        <text>uridine(2552) in 23S rRNA + S-adenosyl-L-methionine = 2'-O-methyluridine(2552) in 23S rRNA + S-adenosyl-L-homocysteine + H(+)</text>
        <dbReference type="Rhea" id="RHEA:42720"/>
        <dbReference type="Rhea" id="RHEA-COMP:10202"/>
        <dbReference type="Rhea" id="RHEA-COMP:10203"/>
        <dbReference type="ChEBI" id="CHEBI:15378"/>
        <dbReference type="ChEBI" id="CHEBI:57856"/>
        <dbReference type="ChEBI" id="CHEBI:59789"/>
        <dbReference type="ChEBI" id="CHEBI:65315"/>
        <dbReference type="ChEBI" id="CHEBI:74478"/>
        <dbReference type="EC" id="2.1.1.166"/>
    </reaction>
</comment>
<evidence type="ECO:0000256" key="12">
    <source>
        <dbReference type="SAM" id="MobiDB-lite"/>
    </source>
</evidence>
<evidence type="ECO:0000313" key="14">
    <source>
        <dbReference type="EMBL" id="MEL0629984.1"/>
    </source>
</evidence>
<evidence type="ECO:0000256" key="10">
    <source>
        <dbReference type="ARBA" id="ARBA00048970"/>
    </source>
</evidence>
<keyword evidence="15" id="KW-1185">Reference proteome</keyword>
<dbReference type="Proteomes" id="UP001369082">
    <property type="component" value="Unassembled WGS sequence"/>
</dbReference>
<dbReference type="CDD" id="cd02440">
    <property type="entry name" value="AdoMet_MTases"/>
    <property type="match status" value="1"/>
</dbReference>
<feature type="domain" description="Ribosomal RNA methyltransferase FtsJ" evidence="13">
    <location>
        <begin position="40"/>
        <end position="215"/>
    </location>
</feature>
<comment type="caution">
    <text evidence="14">The sequence shown here is derived from an EMBL/GenBank/DDBJ whole genome shotgun (WGS) entry which is preliminary data.</text>
</comment>
<gene>
    <name evidence="11 14" type="primary">rlmE</name>
    <name evidence="11" type="synonym">ftsJ</name>
    <name evidence="11" type="synonym">rrmJ</name>
    <name evidence="14" type="ORF">V6256_10250</name>
</gene>